<reference evidence="1 2" key="1">
    <citation type="journal article" date="2019" name="Sci. Rep.">
        <title>Orb-weaving spider Araneus ventricosus genome elucidates the spidroin gene catalogue.</title>
        <authorList>
            <person name="Kono N."/>
            <person name="Nakamura H."/>
            <person name="Ohtoshi R."/>
            <person name="Moran D.A.P."/>
            <person name="Shinohara A."/>
            <person name="Yoshida Y."/>
            <person name="Fujiwara M."/>
            <person name="Mori M."/>
            <person name="Tomita M."/>
            <person name="Arakawa K."/>
        </authorList>
    </citation>
    <scope>NUCLEOTIDE SEQUENCE [LARGE SCALE GENOMIC DNA]</scope>
</reference>
<dbReference type="AlphaFoldDB" id="A0A4Y2NWD4"/>
<dbReference type="EMBL" id="BGPR01130152">
    <property type="protein sequence ID" value="GBN43925.1"/>
    <property type="molecule type" value="Genomic_DNA"/>
</dbReference>
<name>A0A4Y2NWD4_ARAVE</name>
<evidence type="ECO:0000313" key="2">
    <source>
        <dbReference type="Proteomes" id="UP000499080"/>
    </source>
</evidence>
<feature type="non-terminal residue" evidence="1">
    <location>
        <position position="1"/>
    </location>
</feature>
<dbReference type="OrthoDB" id="6434877at2759"/>
<dbReference type="Proteomes" id="UP000499080">
    <property type="component" value="Unassembled WGS sequence"/>
</dbReference>
<protein>
    <submittedName>
        <fullName evidence="1">Uncharacterized protein</fullName>
    </submittedName>
</protein>
<gene>
    <name evidence="1" type="ORF">AVEN_125704_1</name>
</gene>
<proteinExistence type="predicted"/>
<sequence length="44" mass="5117">FNVNGKKLEIVVKKIINNRPFNPEVVNNPESLENFYNIPELQGF</sequence>
<evidence type="ECO:0000313" key="1">
    <source>
        <dbReference type="EMBL" id="GBN43925.1"/>
    </source>
</evidence>
<organism evidence="1 2">
    <name type="scientific">Araneus ventricosus</name>
    <name type="common">Orbweaver spider</name>
    <name type="synonym">Epeira ventricosa</name>
    <dbReference type="NCBI Taxonomy" id="182803"/>
    <lineage>
        <taxon>Eukaryota</taxon>
        <taxon>Metazoa</taxon>
        <taxon>Ecdysozoa</taxon>
        <taxon>Arthropoda</taxon>
        <taxon>Chelicerata</taxon>
        <taxon>Arachnida</taxon>
        <taxon>Araneae</taxon>
        <taxon>Araneomorphae</taxon>
        <taxon>Entelegynae</taxon>
        <taxon>Araneoidea</taxon>
        <taxon>Araneidae</taxon>
        <taxon>Araneus</taxon>
    </lineage>
</organism>
<accession>A0A4Y2NWD4</accession>
<comment type="caution">
    <text evidence="1">The sequence shown here is derived from an EMBL/GenBank/DDBJ whole genome shotgun (WGS) entry which is preliminary data.</text>
</comment>
<keyword evidence="2" id="KW-1185">Reference proteome</keyword>